<accession>A0A0U2C133</accession>
<feature type="region of interest" description="Disordered" evidence="1">
    <location>
        <begin position="194"/>
        <end position="219"/>
    </location>
</feature>
<dbReference type="Proteomes" id="UP000223061">
    <property type="component" value="Segment"/>
</dbReference>
<reference evidence="2 3" key="1">
    <citation type="submission" date="2015-04" db="EMBL/GenBank/DDBJ databases">
        <title>Isolation and characterization of bacteriophages from East Africa Rift Valley soda lakes.</title>
        <authorList>
            <person name="van Zyl L.J."/>
            <person name="Nemavhulani S."/>
            <person name="Cowan D.A."/>
            <person name="Trindade M.I."/>
        </authorList>
    </citation>
    <scope>NUCLEOTIDE SEQUENCE [LARGE SCALE GENOMIC DNA]</scope>
</reference>
<evidence type="ECO:0000313" key="3">
    <source>
        <dbReference type="Proteomes" id="UP000223061"/>
    </source>
</evidence>
<evidence type="ECO:0000313" key="2">
    <source>
        <dbReference type="EMBL" id="AKG94528.1"/>
    </source>
</evidence>
<organism evidence="2 3">
    <name type="scientific">Paracoccus phage Shpa</name>
    <dbReference type="NCBI Taxonomy" id="1647282"/>
    <lineage>
        <taxon>Viruses</taxon>
        <taxon>Duplodnaviria</taxon>
        <taxon>Heunggongvirae</taxon>
        <taxon>Uroviricota</taxon>
        <taxon>Caudoviricetes</taxon>
        <taxon>Vhulanivirus</taxon>
        <taxon>Vhulanivirus Shpa</taxon>
    </lineage>
</organism>
<sequence>MRFTAPSIIARRQGRGGTISHALVYVSAKDRATGDIEQLGLWTGDDHQQFTIGGQVRTYFGAGNVLDVPPVRCEIGLDVRRYRIGLSAISDEVQILLRGYDPKGAPVEVHRAEFDDNGNLISTPERIFKGWVNGAPITTAAIGGRSTAALECVSNTRMLTIYGSATKSDEVQRLRQGDRFRRYATSAASATVYWGESRPGPAPVRETPRQGTEYRSSDR</sequence>
<dbReference type="EMBL" id="KR072689">
    <property type="protein sequence ID" value="AKG94528.1"/>
    <property type="molecule type" value="Genomic_DNA"/>
</dbReference>
<feature type="compositionally biased region" description="Polar residues" evidence="1">
    <location>
        <begin position="209"/>
        <end position="219"/>
    </location>
</feature>
<gene>
    <name evidence="2" type="ORF">Shpa_17</name>
</gene>
<proteinExistence type="predicted"/>
<name>A0A0U2C133_9CAUD</name>
<evidence type="ECO:0000256" key="1">
    <source>
        <dbReference type="SAM" id="MobiDB-lite"/>
    </source>
</evidence>
<keyword evidence="3" id="KW-1185">Reference proteome</keyword>
<protein>
    <submittedName>
        <fullName evidence="2">Uncharacterized protein</fullName>
    </submittedName>
</protein>